<gene>
    <name evidence="1" type="ORF">ACFFNY_29980</name>
</gene>
<reference evidence="1 2" key="1">
    <citation type="submission" date="2024-09" db="EMBL/GenBank/DDBJ databases">
        <authorList>
            <person name="Sun Q."/>
            <person name="Mori K."/>
        </authorList>
    </citation>
    <scope>NUCLEOTIDE SEQUENCE [LARGE SCALE GENOMIC DNA]</scope>
    <source>
        <strain evidence="1 2">JCM 12520</strain>
    </source>
</reference>
<keyword evidence="2" id="KW-1185">Reference proteome</keyword>
<evidence type="ECO:0000313" key="1">
    <source>
        <dbReference type="EMBL" id="MFB9755831.1"/>
    </source>
</evidence>
<name>A0ABV5W5Z4_9BACL</name>
<accession>A0ABV5W5Z4</accession>
<dbReference type="EMBL" id="JBHMAG010000018">
    <property type="protein sequence ID" value="MFB9755831.1"/>
    <property type="molecule type" value="Genomic_DNA"/>
</dbReference>
<protein>
    <submittedName>
        <fullName evidence="1">Uncharacterized protein</fullName>
    </submittedName>
</protein>
<sequence>MRACSRLDLADVCVVTGTGRAISGVTATATSGSDVLTAVANVTELIPGDCIMAAGTSGFKRILSISGTTVKVDSNYDASAAGAAVANRPFQFLAFGQNGYRTAAGSPSGAAVPLFVGEELLDTTNKAWYKSTGASNADWVKTGV</sequence>
<comment type="caution">
    <text evidence="1">The sequence shown here is derived from an EMBL/GenBank/DDBJ whole genome shotgun (WGS) entry which is preliminary data.</text>
</comment>
<organism evidence="1 2">
    <name type="scientific">Paenibacillus hodogayensis</name>
    <dbReference type="NCBI Taxonomy" id="279208"/>
    <lineage>
        <taxon>Bacteria</taxon>
        <taxon>Bacillati</taxon>
        <taxon>Bacillota</taxon>
        <taxon>Bacilli</taxon>
        <taxon>Bacillales</taxon>
        <taxon>Paenibacillaceae</taxon>
        <taxon>Paenibacillus</taxon>
    </lineage>
</organism>
<dbReference type="Proteomes" id="UP001589619">
    <property type="component" value="Unassembled WGS sequence"/>
</dbReference>
<evidence type="ECO:0000313" key="2">
    <source>
        <dbReference type="Proteomes" id="UP001589619"/>
    </source>
</evidence>
<dbReference type="RefSeq" id="WP_344908892.1">
    <property type="nucleotide sequence ID" value="NZ_BAAAYO010000006.1"/>
</dbReference>
<proteinExistence type="predicted"/>